<name>A0A1L9PCP4_ASPVE</name>
<dbReference type="EMBL" id="KV878126">
    <property type="protein sequence ID" value="OJI99225.1"/>
    <property type="molecule type" value="Genomic_DNA"/>
</dbReference>
<dbReference type="OrthoDB" id="4153865at2759"/>
<gene>
    <name evidence="2" type="ORF">ASPVEDRAFT_80842</name>
</gene>
<keyword evidence="3" id="KW-1185">Reference proteome</keyword>
<dbReference type="RefSeq" id="XP_040664988.1">
    <property type="nucleotide sequence ID" value="XM_040816936.1"/>
</dbReference>
<organism evidence="2 3">
    <name type="scientific">Aspergillus versicolor CBS 583.65</name>
    <dbReference type="NCBI Taxonomy" id="1036611"/>
    <lineage>
        <taxon>Eukaryota</taxon>
        <taxon>Fungi</taxon>
        <taxon>Dikarya</taxon>
        <taxon>Ascomycota</taxon>
        <taxon>Pezizomycotina</taxon>
        <taxon>Eurotiomycetes</taxon>
        <taxon>Eurotiomycetidae</taxon>
        <taxon>Eurotiales</taxon>
        <taxon>Aspergillaceae</taxon>
        <taxon>Aspergillus</taxon>
        <taxon>Aspergillus subgen. Nidulantes</taxon>
    </lineage>
</organism>
<reference evidence="3" key="1">
    <citation type="journal article" date="2017" name="Genome Biol.">
        <title>Comparative genomics reveals high biological diversity and specific adaptations in the industrially and medically important fungal genus Aspergillus.</title>
        <authorList>
            <person name="de Vries R.P."/>
            <person name="Riley R."/>
            <person name="Wiebenga A."/>
            <person name="Aguilar-Osorio G."/>
            <person name="Amillis S."/>
            <person name="Uchima C.A."/>
            <person name="Anderluh G."/>
            <person name="Asadollahi M."/>
            <person name="Askin M."/>
            <person name="Barry K."/>
            <person name="Battaglia E."/>
            <person name="Bayram O."/>
            <person name="Benocci T."/>
            <person name="Braus-Stromeyer S.A."/>
            <person name="Caldana C."/>
            <person name="Canovas D."/>
            <person name="Cerqueira G.C."/>
            <person name="Chen F."/>
            <person name="Chen W."/>
            <person name="Choi C."/>
            <person name="Clum A."/>
            <person name="Dos Santos R.A."/>
            <person name="Damasio A.R."/>
            <person name="Diallinas G."/>
            <person name="Emri T."/>
            <person name="Fekete E."/>
            <person name="Flipphi M."/>
            <person name="Freyberg S."/>
            <person name="Gallo A."/>
            <person name="Gournas C."/>
            <person name="Habgood R."/>
            <person name="Hainaut M."/>
            <person name="Harispe M.L."/>
            <person name="Henrissat B."/>
            <person name="Hilden K.S."/>
            <person name="Hope R."/>
            <person name="Hossain A."/>
            <person name="Karabika E."/>
            <person name="Karaffa L."/>
            <person name="Karanyi Z."/>
            <person name="Krasevec N."/>
            <person name="Kuo A."/>
            <person name="Kusch H."/>
            <person name="LaButti K."/>
            <person name="Lagendijk E.L."/>
            <person name="Lapidus A."/>
            <person name="Levasseur A."/>
            <person name="Lindquist E."/>
            <person name="Lipzen A."/>
            <person name="Logrieco A.F."/>
            <person name="MacCabe A."/>
            <person name="Maekelae M.R."/>
            <person name="Malavazi I."/>
            <person name="Melin P."/>
            <person name="Meyer V."/>
            <person name="Mielnichuk N."/>
            <person name="Miskei M."/>
            <person name="Molnar A.P."/>
            <person name="Mule G."/>
            <person name="Ngan C.Y."/>
            <person name="Orejas M."/>
            <person name="Orosz E."/>
            <person name="Ouedraogo J.P."/>
            <person name="Overkamp K.M."/>
            <person name="Park H.-S."/>
            <person name="Perrone G."/>
            <person name="Piumi F."/>
            <person name="Punt P.J."/>
            <person name="Ram A.F."/>
            <person name="Ramon A."/>
            <person name="Rauscher S."/>
            <person name="Record E."/>
            <person name="Riano-Pachon D.M."/>
            <person name="Robert V."/>
            <person name="Roehrig J."/>
            <person name="Ruller R."/>
            <person name="Salamov A."/>
            <person name="Salih N.S."/>
            <person name="Samson R.A."/>
            <person name="Sandor E."/>
            <person name="Sanguinetti M."/>
            <person name="Schuetze T."/>
            <person name="Sepcic K."/>
            <person name="Shelest E."/>
            <person name="Sherlock G."/>
            <person name="Sophianopoulou V."/>
            <person name="Squina F.M."/>
            <person name="Sun H."/>
            <person name="Susca A."/>
            <person name="Todd R.B."/>
            <person name="Tsang A."/>
            <person name="Unkles S.E."/>
            <person name="van de Wiele N."/>
            <person name="van Rossen-Uffink D."/>
            <person name="Oliveira J.V."/>
            <person name="Vesth T.C."/>
            <person name="Visser J."/>
            <person name="Yu J.-H."/>
            <person name="Zhou M."/>
            <person name="Andersen M.R."/>
            <person name="Archer D.B."/>
            <person name="Baker S.E."/>
            <person name="Benoit I."/>
            <person name="Brakhage A.A."/>
            <person name="Braus G.H."/>
            <person name="Fischer R."/>
            <person name="Frisvad J.C."/>
            <person name="Goldman G.H."/>
            <person name="Houbraken J."/>
            <person name="Oakley B."/>
            <person name="Pocsi I."/>
            <person name="Scazzocchio C."/>
            <person name="Seiboth B."/>
            <person name="vanKuyk P.A."/>
            <person name="Wortman J."/>
            <person name="Dyer P.S."/>
            <person name="Grigoriev I.V."/>
        </authorList>
    </citation>
    <scope>NUCLEOTIDE SEQUENCE [LARGE SCALE GENOMIC DNA]</scope>
    <source>
        <strain evidence="3">CBS 583.65</strain>
    </source>
</reference>
<dbReference type="GeneID" id="63732447"/>
<feature type="compositionally biased region" description="Polar residues" evidence="1">
    <location>
        <begin position="18"/>
        <end position="62"/>
    </location>
</feature>
<evidence type="ECO:0000256" key="1">
    <source>
        <dbReference type="SAM" id="MobiDB-lite"/>
    </source>
</evidence>
<sequence>MVSFNPLSLFKSSKDEQANSNPTFDPNTLTMVQPGSPNGPSMNTSNNANGVVSEQPARQEQMGTGNDLHLRGGGGGGFCCGICAGLACFECCEICC</sequence>
<protein>
    <recommendedName>
        <fullName evidence="4">Cysteine-rich transmembrane CYSTM domain-containing protein</fullName>
    </recommendedName>
</protein>
<accession>A0A1L9PCP4</accession>
<evidence type="ECO:0008006" key="4">
    <source>
        <dbReference type="Google" id="ProtNLM"/>
    </source>
</evidence>
<proteinExistence type="predicted"/>
<dbReference type="Proteomes" id="UP000184073">
    <property type="component" value="Unassembled WGS sequence"/>
</dbReference>
<dbReference type="VEuPathDB" id="FungiDB:ASPVEDRAFT_80842"/>
<feature type="region of interest" description="Disordered" evidence="1">
    <location>
        <begin position="1"/>
        <end position="66"/>
    </location>
</feature>
<evidence type="ECO:0000313" key="3">
    <source>
        <dbReference type="Proteomes" id="UP000184073"/>
    </source>
</evidence>
<evidence type="ECO:0000313" key="2">
    <source>
        <dbReference type="EMBL" id="OJI99225.1"/>
    </source>
</evidence>
<dbReference type="AlphaFoldDB" id="A0A1L9PCP4"/>